<evidence type="ECO:0000313" key="6">
    <source>
        <dbReference type="Proteomes" id="UP000256805"/>
    </source>
</evidence>
<gene>
    <name evidence="5" type="ORF">CBM2634_B30053</name>
</gene>
<dbReference type="Proteomes" id="UP000256805">
    <property type="component" value="Unassembled WGS sequence"/>
</dbReference>
<dbReference type="AlphaFoldDB" id="A0A375JA53"/>
<dbReference type="Gene3D" id="1.10.10.60">
    <property type="entry name" value="Homeodomain-like"/>
    <property type="match status" value="1"/>
</dbReference>
<dbReference type="Pfam" id="PF12625">
    <property type="entry name" value="Arabinose_bd"/>
    <property type="match status" value="1"/>
</dbReference>
<dbReference type="EMBL" id="OVTA01000044">
    <property type="protein sequence ID" value="SPS01471.1"/>
    <property type="molecule type" value="Genomic_DNA"/>
</dbReference>
<evidence type="ECO:0000259" key="4">
    <source>
        <dbReference type="PROSITE" id="PS01124"/>
    </source>
</evidence>
<proteinExistence type="predicted"/>
<evidence type="ECO:0000256" key="1">
    <source>
        <dbReference type="ARBA" id="ARBA00023015"/>
    </source>
</evidence>
<dbReference type="GO" id="GO:0003700">
    <property type="term" value="F:DNA-binding transcription factor activity"/>
    <property type="evidence" value="ECO:0007669"/>
    <property type="project" value="InterPro"/>
</dbReference>
<dbReference type="PANTHER" id="PTHR47894:SF4">
    <property type="entry name" value="HTH-TYPE TRANSCRIPTIONAL REGULATOR GADX"/>
    <property type="match status" value="1"/>
</dbReference>
<dbReference type="InterPro" id="IPR018060">
    <property type="entry name" value="HTH_AraC"/>
</dbReference>
<dbReference type="Pfam" id="PF12833">
    <property type="entry name" value="HTH_18"/>
    <property type="match status" value="1"/>
</dbReference>
<evidence type="ECO:0000313" key="5">
    <source>
        <dbReference type="EMBL" id="SPS01471.1"/>
    </source>
</evidence>
<keyword evidence="3" id="KW-0804">Transcription</keyword>
<feature type="domain" description="HTH araC/xylS-type" evidence="4">
    <location>
        <begin position="249"/>
        <end position="347"/>
    </location>
</feature>
<keyword evidence="1" id="KW-0805">Transcription regulation</keyword>
<keyword evidence="2" id="KW-0238">DNA-binding</keyword>
<evidence type="ECO:0000256" key="3">
    <source>
        <dbReference type="ARBA" id="ARBA00023163"/>
    </source>
</evidence>
<dbReference type="SUPFAM" id="SSF46689">
    <property type="entry name" value="Homeodomain-like"/>
    <property type="match status" value="1"/>
</dbReference>
<sequence>MAAIYHGLSNFLRPFQMSLLVRAAALTNYSEVARAAGLDPVRMLLDAGLSPGVLREPDLKIPVERFGRLLQASADMSGNESFGLCMAESRLLSNLGAVGMLIRDQATLRDSLDMLMRYQPMLNGAQSLAVEECGELVIIRETLIAGSAHQPTRQRVELALGVMVRLIRQLRRPDWQPQRVCFEHAAPRDLSAHHRFLGPRIDFNCDFNGIVCAKADLDARNPLADPAMVRYAQRLVDHSALSQRTTMREDVRRAVLLLLPSGRCSIEQVAESMGVVCRTVQRRLAEEGQSFSTIVNEVRAELATRHVIESDRPLTEVATMLGFSAPSGFSRWYHVQFGCSPRDSRIAHRPAAPSPASKA</sequence>
<accession>A0A375JA53</accession>
<dbReference type="GO" id="GO:0005829">
    <property type="term" value="C:cytosol"/>
    <property type="evidence" value="ECO:0007669"/>
    <property type="project" value="TreeGrafter"/>
</dbReference>
<organism evidence="5 6">
    <name type="scientific">Cupriavidus taiwanensis</name>
    <dbReference type="NCBI Taxonomy" id="164546"/>
    <lineage>
        <taxon>Bacteria</taxon>
        <taxon>Pseudomonadati</taxon>
        <taxon>Pseudomonadota</taxon>
        <taxon>Betaproteobacteria</taxon>
        <taxon>Burkholderiales</taxon>
        <taxon>Burkholderiaceae</taxon>
        <taxon>Cupriavidus</taxon>
    </lineage>
</organism>
<dbReference type="InterPro" id="IPR009057">
    <property type="entry name" value="Homeodomain-like_sf"/>
</dbReference>
<evidence type="ECO:0000256" key="2">
    <source>
        <dbReference type="ARBA" id="ARBA00023125"/>
    </source>
</evidence>
<dbReference type="PROSITE" id="PS01124">
    <property type="entry name" value="HTH_ARAC_FAMILY_2"/>
    <property type="match status" value="1"/>
</dbReference>
<dbReference type="InterPro" id="IPR032687">
    <property type="entry name" value="AraC-type_N"/>
</dbReference>
<dbReference type="GO" id="GO:0000976">
    <property type="term" value="F:transcription cis-regulatory region binding"/>
    <property type="evidence" value="ECO:0007669"/>
    <property type="project" value="TreeGrafter"/>
</dbReference>
<reference evidence="5 6" key="1">
    <citation type="submission" date="2018-01" db="EMBL/GenBank/DDBJ databases">
        <authorList>
            <person name="Gaut B.S."/>
            <person name="Morton B.R."/>
            <person name="Clegg M.T."/>
            <person name="Duvall M.R."/>
        </authorList>
    </citation>
    <scope>NUCLEOTIDE SEQUENCE [LARGE SCALE GENOMIC DNA]</scope>
    <source>
        <strain evidence="5">Cupriavidus taiwanensis cmp 52</strain>
    </source>
</reference>
<dbReference type="SMART" id="SM00342">
    <property type="entry name" value="HTH_ARAC"/>
    <property type="match status" value="1"/>
</dbReference>
<name>A0A375JA53_9BURK</name>
<dbReference type="PANTHER" id="PTHR47894">
    <property type="entry name" value="HTH-TYPE TRANSCRIPTIONAL REGULATOR GADX"/>
    <property type="match status" value="1"/>
</dbReference>
<protein>
    <submittedName>
        <fullName evidence="5">Transcriptional regulator, AraC family</fullName>
    </submittedName>
</protein>